<accession>B5LKY8</accession>
<protein>
    <submittedName>
        <fullName evidence="2">Uncharacterized protein</fullName>
    </submittedName>
</protein>
<evidence type="ECO:0000313" key="3">
    <source>
        <dbReference type="Proteomes" id="UP000001851"/>
    </source>
</evidence>
<organism evidence="2 3">
    <name type="scientific">Mycobacterium phage ScottMcG</name>
    <dbReference type="NCBI Taxonomy" id="546807"/>
    <lineage>
        <taxon>Viruses</taxon>
        <taxon>Duplodnaviria</taxon>
        <taxon>Heunggongvirae</taxon>
        <taxon>Uroviricota</taxon>
        <taxon>Caudoviricetes</taxon>
        <taxon>Ceeclamvirinae</taxon>
        <taxon>Bixzunavirus</taxon>
        <taxon>Bixzunavirus Bxz1</taxon>
    </lineage>
</organism>
<sequence>MSDKPEPGDKVRILVGGPHENLGQIATVSNVYEDGQVVVYLGDQDEDEWVYSPHELENVTNETVTVRVEDLRHLLRHGVDWSDDHGPTVRLADAVNATVRGAHLHVAPRRPGDGLTLPWTGQKNPEGEEIGTDMSPFEVWG</sequence>
<dbReference type="Proteomes" id="UP000001851">
    <property type="component" value="Genome"/>
</dbReference>
<dbReference type="GeneID" id="6921220"/>
<evidence type="ECO:0000256" key="1">
    <source>
        <dbReference type="SAM" id="MobiDB-lite"/>
    </source>
</evidence>
<reference evidence="3" key="1">
    <citation type="submission" date="2008-06" db="EMBL/GenBank/DDBJ databases">
        <authorList>
            <person name="Hryckowian A.J."/>
            <person name="Tantoco A.T."/>
            <person name="Wynalek J.L."/>
            <person name="Edgar R.H."/>
            <person name="Ko C."/>
            <person name="Jacobs-Sera D."/>
            <person name="Hendrix R.W."/>
            <person name="Hatfull G.F."/>
        </authorList>
    </citation>
    <scope>NUCLEOTIDE SEQUENCE [LARGE SCALE GENOMIC DNA]</scope>
</reference>
<proteinExistence type="predicted"/>
<dbReference type="KEGG" id="vg:6921220"/>
<gene>
    <name evidence="2" type="primary">6</name>
    <name evidence="2" type="ORF">SCOTTMCG_6</name>
</gene>
<dbReference type="RefSeq" id="YP_002224039.1">
    <property type="nucleotide sequence ID" value="NC_011269.2"/>
</dbReference>
<feature type="region of interest" description="Disordered" evidence="1">
    <location>
        <begin position="110"/>
        <end position="135"/>
    </location>
</feature>
<evidence type="ECO:0000313" key="2">
    <source>
        <dbReference type="EMBL" id="ACH62685.1"/>
    </source>
</evidence>
<name>B5LKY8_9CAUD</name>
<dbReference type="EMBL" id="EU826469">
    <property type="protein sequence ID" value="ACH62685.1"/>
    <property type="molecule type" value="Genomic_DNA"/>
</dbReference>